<comment type="caution">
    <text evidence="3">The sequence shown here is derived from an EMBL/GenBank/DDBJ whole genome shotgun (WGS) entry which is preliminary data.</text>
</comment>
<dbReference type="AlphaFoldDB" id="A0A4Z2J192"/>
<feature type="transmembrane region" description="Helical" evidence="1">
    <location>
        <begin position="37"/>
        <end position="58"/>
    </location>
</feature>
<keyword evidence="1" id="KW-0812">Transmembrane</keyword>
<dbReference type="Proteomes" id="UP000314294">
    <property type="component" value="Unassembled WGS sequence"/>
</dbReference>
<reference evidence="3 4" key="1">
    <citation type="submission" date="2019-03" db="EMBL/GenBank/DDBJ databases">
        <title>First draft genome of Liparis tanakae, snailfish: a comprehensive survey of snailfish specific genes.</title>
        <authorList>
            <person name="Kim W."/>
            <person name="Song I."/>
            <person name="Jeong J.-H."/>
            <person name="Kim D."/>
            <person name="Kim S."/>
            <person name="Ryu S."/>
            <person name="Song J.Y."/>
            <person name="Lee S.K."/>
        </authorList>
    </citation>
    <scope>NUCLEOTIDE SEQUENCE [LARGE SCALE GENOMIC DNA]</scope>
    <source>
        <tissue evidence="3">Muscle</tissue>
    </source>
</reference>
<keyword evidence="1" id="KW-0472">Membrane</keyword>
<feature type="transmembrane region" description="Helical" evidence="1">
    <location>
        <begin position="88"/>
        <end position="107"/>
    </location>
</feature>
<protein>
    <submittedName>
        <fullName evidence="3">Uncharacterized protein</fullName>
    </submittedName>
</protein>
<gene>
    <name evidence="3" type="ORF">EYF80_006112</name>
</gene>
<evidence type="ECO:0000256" key="2">
    <source>
        <dbReference type="SAM" id="SignalP"/>
    </source>
</evidence>
<organism evidence="3 4">
    <name type="scientific">Liparis tanakae</name>
    <name type="common">Tanaka's snailfish</name>
    <dbReference type="NCBI Taxonomy" id="230148"/>
    <lineage>
        <taxon>Eukaryota</taxon>
        <taxon>Metazoa</taxon>
        <taxon>Chordata</taxon>
        <taxon>Craniata</taxon>
        <taxon>Vertebrata</taxon>
        <taxon>Euteleostomi</taxon>
        <taxon>Actinopterygii</taxon>
        <taxon>Neopterygii</taxon>
        <taxon>Teleostei</taxon>
        <taxon>Neoteleostei</taxon>
        <taxon>Acanthomorphata</taxon>
        <taxon>Eupercaria</taxon>
        <taxon>Perciformes</taxon>
        <taxon>Cottioidei</taxon>
        <taxon>Cottales</taxon>
        <taxon>Liparidae</taxon>
        <taxon>Liparis</taxon>
    </lineage>
</organism>
<keyword evidence="4" id="KW-1185">Reference proteome</keyword>
<evidence type="ECO:0000313" key="3">
    <source>
        <dbReference type="EMBL" id="TNN83594.1"/>
    </source>
</evidence>
<feature type="signal peptide" evidence="2">
    <location>
        <begin position="1"/>
        <end position="21"/>
    </location>
</feature>
<keyword evidence="2" id="KW-0732">Signal</keyword>
<dbReference type="EMBL" id="SRLO01000032">
    <property type="protein sequence ID" value="TNN83594.1"/>
    <property type="molecule type" value="Genomic_DNA"/>
</dbReference>
<name>A0A4Z2J192_9TELE</name>
<evidence type="ECO:0000256" key="1">
    <source>
        <dbReference type="SAM" id="Phobius"/>
    </source>
</evidence>
<sequence length="118" mass="12623">MSPLSPPCLLCLNCLIPCTCPQPLLSRYCLMSYTCVSPLYIVSVFPLPPVGLSSIVLVPSFSCRPVRIPGSACLTLPALNLDSLPAPFWTLLFLAPFLLFILSPASFSAPEPQPVTGT</sequence>
<feature type="chain" id="PRO_5021224295" evidence="2">
    <location>
        <begin position="22"/>
        <end position="118"/>
    </location>
</feature>
<proteinExistence type="predicted"/>
<keyword evidence="1" id="KW-1133">Transmembrane helix</keyword>
<evidence type="ECO:0000313" key="4">
    <source>
        <dbReference type="Proteomes" id="UP000314294"/>
    </source>
</evidence>
<accession>A0A4Z2J192</accession>